<dbReference type="Pfam" id="PF13641">
    <property type="entry name" value="Glyco_tranf_2_3"/>
    <property type="match status" value="1"/>
</dbReference>
<sequence>MPHDLPPGARSDPALPRAREVGLAPAAPTELVLQRILLDRPVGLRALYWTLREDVAAEPPAGGSVHVPPGGLLGFDTYFGVFQEQSWRLHTELGELFLRLDLRGACTLRVTRRTAHTRQVVVEQPLDGDGPVLVPIPAERVNFRQHGLLAFQILARDAVEFRGGAWVTRSAARPAGLAALFCTFNRETDIAAVLEAISGDDAVISSLARVHVVNQGRPGLAAHPAIAPLLARHPGRIRITEQANFGGAGGFGRGLLEALDDPACTHAVMLDDDIRIEPDSLLRLASFFTLARGEFPVGGQMLDMVQPTRVYEAGAIIRPENWSFFPQHHLLDAADPENLISMIGPDPVHYGGWWCLGLPLSLIRREGMPLPCFLRGDDVELGLRHSFAGIHTVIMPGIAVWHEPFYLRLGGWQLYYETRNMLIAAALHMDPGGRGMALRMMHHLLFHLLMFRYYSSALIIRAILDFLHGPAILETSPLPLHGEIGAIHGRYPAETVPRGVVLAEQETRREPRTGPGWFLRRLSHLADNALRPSRPGAAPRRLPAKLFHWGALGRGADAIAVETWWDRELPVFRRSRREYFATLREGVPALWRLYREGPIAGAAWRAAFPRHRSIAFWRSYLGLAKGGAMGGERG</sequence>
<dbReference type="EMBL" id="JAGIZB010000001">
    <property type="protein sequence ID" value="MBP0443249.1"/>
    <property type="molecule type" value="Genomic_DNA"/>
</dbReference>
<comment type="caution">
    <text evidence="5">The sequence shown here is derived from an EMBL/GenBank/DDBJ whole genome shotgun (WGS) entry which is preliminary data.</text>
</comment>
<accession>A0ABS4A8C6</accession>
<evidence type="ECO:0000313" key="6">
    <source>
        <dbReference type="Proteomes" id="UP000681594"/>
    </source>
</evidence>
<keyword evidence="2 5" id="KW-0328">Glycosyltransferase</keyword>
<dbReference type="PANTHER" id="PTHR43179:SF12">
    <property type="entry name" value="GALACTOFURANOSYLTRANSFERASE GLFT2"/>
    <property type="match status" value="1"/>
</dbReference>
<protein>
    <submittedName>
        <fullName evidence="5">Glycosyltransferase</fullName>
        <ecNumber evidence="5">2.4.-.-</ecNumber>
    </submittedName>
</protein>
<comment type="similarity">
    <text evidence="1">Belongs to the glycosyltransferase 2 family.</text>
</comment>
<dbReference type="Gene3D" id="3.90.550.60">
    <property type="match status" value="1"/>
</dbReference>
<dbReference type="Pfam" id="PF17994">
    <property type="entry name" value="Glft2_N"/>
    <property type="match status" value="1"/>
</dbReference>
<evidence type="ECO:0000256" key="3">
    <source>
        <dbReference type="ARBA" id="ARBA00022679"/>
    </source>
</evidence>
<reference evidence="5 6" key="1">
    <citation type="submission" date="2021-03" db="EMBL/GenBank/DDBJ databases">
        <authorList>
            <person name="So Y."/>
        </authorList>
    </citation>
    <scope>NUCLEOTIDE SEQUENCE [LARGE SCALE GENOMIC DNA]</scope>
    <source>
        <strain evidence="5 6">SSH11</strain>
    </source>
</reference>
<dbReference type="InterPro" id="IPR040492">
    <property type="entry name" value="GlfT2_N"/>
</dbReference>
<dbReference type="GO" id="GO:0016757">
    <property type="term" value="F:glycosyltransferase activity"/>
    <property type="evidence" value="ECO:0007669"/>
    <property type="project" value="UniProtKB-KW"/>
</dbReference>
<dbReference type="InterPro" id="IPR029044">
    <property type="entry name" value="Nucleotide-diphossugar_trans"/>
</dbReference>
<organism evidence="5 6">
    <name type="scientific">Pararoseomonas baculiformis</name>
    <dbReference type="NCBI Taxonomy" id="2820812"/>
    <lineage>
        <taxon>Bacteria</taxon>
        <taxon>Pseudomonadati</taxon>
        <taxon>Pseudomonadota</taxon>
        <taxon>Alphaproteobacteria</taxon>
        <taxon>Acetobacterales</taxon>
        <taxon>Acetobacteraceae</taxon>
        <taxon>Pararoseomonas</taxon>
    </lineage>
</organism>
<dbReference type="EC" id="2.4.-.-" evidence="5"/>
<feature type="domain" description="Galactofuranosyltransferase GlfT2 N-terminal" evidence="4">
    <location>
        <begin position="33"/>
        <end position="168"/>
    </location>
</feature>
<dbReference type="SUPFAM" id="SSF53448">
    <property type="entry name" value="Nucleotide-diphospho-sugar transferases"/>
    <property type="match status" value="1"/>
</dbReference>
<evidence type="ECO:0000256" key="1">
    <source>
        <dbReference type="ARBA" id="ARBA00006739"/>
    </source>
</evidence>
<keyword evidence="6" id="KW-1185">Reference proteome</keyword>
<dbReference type="PANTHER" id="PTHR43179">
    <property type="entry name" value="RHAMNOSYLTRANSFERASE WBBL"/>
    <property type="match status" value="1"/>
</dbReference>
<keyword evidence="3 5" id="KW-0808">Transferase</keyword>
<evidence type="ECO:0000259" key="4">
    <source>
        <dbReference type="Pfam" id="PF17994"/>
    </source>
</evidence>
<evidence type="ECO:0000256" key="2">
    <source>
        <dbReference type="ARBA" id="ARBA00022676"/>
    </source>
</evidence>
<dbReference type="RefSeq" id="WP_209377468.1">
    <property type="nucleotide sequence ID" value="NZ_JAGIZB010000001.1"/>
</dbReference>
<evidence type="ECO:0000313" key="5">
    <source>
        <dbReference type="EMBL" id="MBP0443249.1"/>
    </source>
</evidence>
<name>A0ABS4A8C6_9PROT</name>
<proteinExistence type="inferred from homology"/>
<gene>
    <name evidence="5" type="ORF">J8J14_00530</name>
</gene>
<dbReference type="Proteomes" id="UP000681594">
    <property type="component" value="Unassembled WGS sequence"/>
</dbReference>